<dbReference type="InterPro" id="IPR052155">
    <property type="entry name" value="Biofilm_reg_signaling"/>
</dbReference>
<dbReference type="PROSITE" id="PS50887">
    <property type="entry name" value="GGDEF"/>
    <property type="match status" value="1"/>
</dbReference>
<dbReference type="PROSITE" id="PS50112">
    <property type="entry name" value="PAS"/>
    <property type="match status" value="1"/>
</dbReference>
<dbReference type="Pfam" id="PF13426">
    <property type="entry name" value="PAS_9"/>
    <property type="match status" value="1"/>
</dbReference>
<dbReference type="AlphaFoldDB" id="A0A0D8HE88"/>
<dbReference type="InterPro" id="IPR000160">
    <property type="entry name" value="GGDEF_dom"/>
</dbReference>
<dbReference type="SUPFAM" id="SSF55785">
    <property type="entry name" value="PYP-like sensor domain (PAS domain)"/>
    <property type="match status" value="1"/>
</dbReference>
<dbReference type="SUPFAM" id="SSF55073">
    <property type="entry name" value="Nucleotide cyclase"/>
    <property type="match status" value="1"/>
</dbReference>
<dbReference type="PROSITE" id="PS50113">
    <property type="entry name" value="PAC"/>
    <property type="match status" value="1"/>
</dbReference>
<dbReference type="EC" id="3.1.4.52" evidence="5"/>
<dbReference type="NCBIfam" id="TIGR00254">
    <property type="entry name" value="GGDEF"/>
    <property type="match status" value="1"/>
</dbReference>
<dbReference type="InterPro" id="IPR029787">
    <property type="entry name" value="Nucleotide_cyclase"/>
</dbReference>
<dbReference type="RefSeq" id="WP_052606725.1">
    <property type="nucleotide sequence ID" value="NZ_JXYS01000099.1"/>
</dbReference>
<evidence type="ECO:0000313" key="6">
    <source>
        <dbReference type="Proteomes" id="UP000032360"/>
    </source>
</evidence>
<dbReference type="OrthoDB" id="23692at2"/>
<dbReference type="PANTHER" id="PTHR44757">
    <property type="entry name" value="DIGUANYLATE CYCLASE DGCP"/>
    <property type="match status" value="1"/>
</dbReference>
<evidence type="ECO:0000259" key="1">
    <source>
        <dbReference type="PROSITE" id="PS50112"/>
    </source>
</evidence>
<evidence type="ECO:0000313" key="5">
    <source>
        <dbReference type="EMBL" id="KJF16112.1"/>
    </source>
</evidence>
<dbReference type="Pfam" id="PF00563">
    <property type="entry name" value="EAL"/>
    <property type="match status" value="1"/>
</dbReference>
<evidence type="ECO:0000259" key="4">
    <source>
        <dbReference type="PROSITE" id="PS50887"/>
    </source>
</evidence>
<protein>
    <submittedName>
        <fullName evidence="5">Cyclic di-GMP phosphodiesterase Gmr</fullName>
        <ecNumber evidence="5">3.1.4.52</ecNumber>
    </submittedName>
</protein>
<dbReference type="Gene3D" id="3.30.70.270">
    <property type="match status" value="1"/>
</dbReference>
<dbReference type="Gene3D" id="3.30.450.20">
    <property type="entry name" value="PAS domain"/>
    <property type="match status" value="1"/>
</dbReference>
<evidence type="ECO:0000259" key="3">
    <source>
        <dbReference type="PROSITE" id="PS50883"/>
    </source>
</evidence>
<dbReference type="STRING" id="1280514.AXFE_30580"/>
<sequence>MDGVDSTQRVFLAKVTRALAFPSTPGMVVKTLLEEAAAFFGCRIILFRRHQLSKILRPVLTSIDALEDFKYQRREIEFDDLVNFSHLIDEYYDGKASGEIVSIDPRDIKGLFDGGAPAVMAVSIHLGNEEGDFLGLFVGSCQGTALCESCEILDPLTHFGLALKLALRGYQTQSRLTVAERKNVVVRDLAHFMGDELLDDSSWLKTLISGISSLLRVSNVNFYSRSIVGEADPTKDRFGSSVKFVMGERIAATGEADWESLNIFNSIDSGIETRRPSDCLTSRKGINYSSIEIRFGLERINREFFIRISSARHLRFDLGEILILEELVALCRIGLELRHAQSDLVVELERNRYLALALDQAVEGICIYDMDLGITYANQSFLELHGYKRSEISGLHSRDFYDESTPDDVLSYLLDRVDNEERIVTDVLRRRKDGSKFQATVLLGSIRDRHGMVVGRMATVLDASEQAKTIELLKQQADRDPLTGLFNRRHLMNELTRVLGEVDGRGNPKKVGVIFIDLDHFKSINDTFGHDAGDELLRVVSIRLNGALRLDDMAGRIGGDEFLVLLPGVGGLVQASRIAKRIAANLFDDPVAIGERTIRFAASMGVAVGTAADSTAEQLVKVADTMMYRSKATSKGISGERTRTNRPLDMALADHELGELLELAIADPVGCGLGLHYRPVFDVFEGSVVALLASIEWQHPKVGYISQARLESAASVTRHSWRIFWWYLTTAFDEWNDLALHDGVLYDLNLSLTIPDKLILDEELSSAVERNIFSGGVRANNVVLEIDEAALNGPLTDEVARVIQKMGDLGLTLALGDFGLYCAPLKVIDLPISIYKVSKPKRSVPWADNEGFLDSISRLARSRHGDVMIDNVDSQSDFNFARRYTRYCAGNHLGRSSSALSLPRNLERYKNRITGLLGQG</sequence>
<comment type="caution">
    <text evidence="5">The sequence shown here is derived from an EMBL/GenBank/DDBJ whole genome shotgun (WGS) entry which is preliminary data.</text>
</comment>
<organism evidence="5 6">
    <name type="scientific">Acidithrix ferrooxidans</name>
    <dbReference type="NCBI Taxonomy" id="1280514"/>
    <lineage>
        <taxon>Bacteria</taxon>
        <taxon>Bacillati</taxon>
        <taxon>Actinomycetota</taxon>
        <taxon>Acidimicrobiia</taxon>
        <taxon>Acidimicrobiales</taxon>
        <taxon>Acidimicrobiaceae</taxon>
        <taxon>Acidithrix</taxon>
    </lineage>
</organism>
<dbReference type="NCBIfam" id="TIGR00229">
    <property type="entry name" value="sensory_box"/>
    <property type="match status" value="1"/>
</dbReference>
<dbReference type="SUPFAM" id="SSF141868">
    <property type="entry name" value="EAL domain-like"/>
    <property type="match status" value="1"/>
</dbReference>
<dbReference type="Proteomes" id="UP000032360">
    <property type="component" value="Unassembled WGS sequence"/>
</dbReference>
<keyword evidence="5" id="KW-0378">Hydrolase</keyword>
<dbReference type="CDD" id="cd00130">
    <property type="entry name" value="PAS"/>
    <property type="match status" value="1"/>
</dbReference>
<dbReference type="SMART" id="SM00052">
    <property type="entry name" value="EAL"/>
    <property type="match status" value="1"/>
</dbReference>
<dbReference type="InterPro" id="IPR043128">
    <property type="entry name" value="Rev_trsase/Diguanyl_cyclase"/>
</dbReference>
<feature type="domain" description="EAL" evidence="3">
    <location>
        <begin position="654"/>
        <end position="910"/>
    </location>
</feature>
<name>A0A0D8HE88_9ACTN</name>
<dbReference type="InterPro" id="IPR001633">
    <property type="entry name" value="EAL_dom"/>
</dbReference>
<gene>
    <name evidence="5" type="primary">gmr7</name>
    <name evidence="5" type="ORF">AXFE_30580</name>
</gene>
<dbReference type="Pfam" id="PF00990">
    <property type="entry name" value="GGDEF"/>
    <property type="match status" value="1"/>
</dbReference>
<evidence type="ECO:0000259" key="2">
    <source>
        <dbReference type="PROSITE" id="PS50113"/>
    </source>
</evidence>
<feature type="domain" description="PAS" evidence="1">
    <location>
        <begin position="350"/>
        <end position="408"/>
    </location>
</feature>
<reference evidence="5 6" key="1">
    <citation type="submission" date="2015-01" db="EMBL/GenBank/DDBJ databases">
        <title>Draft genome of the acidophilic iron oxidizer Acidithrix ferrooxidans strain Py-F3.</title>
        <authorList>
            <person name="Poehlein A."/>
            <person name="Eisen S."/>
            <person name="Schloemann M."/>
            <person name="Johnson B.D."/>
            <person name="Daniel R."/>
            <person name="Muehling M."/>
        </authorList>
    </citation>
    <scope>NUCLEOTIDE SEQUENCE [LARGE SCALE GENOMIC DNA]</scope>
    <source>
        <strain evidence="5 6">Py-F3</strain>
    </source>
</reference>
<keyword evidence="6" id="KW-1185">Reference proteome</keyword>
<dbReference type="InterPro" id="IPR035919">
    <property type="entry name" value="EAL_sf"/>
</dbReference>
<dbReference type="InterPro" id="IPR000700">
    <property type="entry name" value="PAS-assoc_C"/>
</dbReference>
<dbReference type="EMBL" id="JXYS01000099">
    <property type="protein sequence ID" value="KJF16112.1"/>
    <property type="molecule type" value="Genomic_DNA"/>
</dbReference>
<dbReference type="SMART" id="SM00267">
    <property type="entry name" value="GGDEF"/>
    <property type="match status" value="1"/>
</dbReference>
<dbReference type="InterPro" id="IPR000014">
    <property type="entry name" value="PAS"/>
</dbReference>
<feature type="domain" description="PAC" evidence="2">
    <location>
        <begin position="417"/>
        <end position="475"/>
    </location>
</feature>
<feature type="domain" description="GGDEF" evidence="4">
    <location>
        <begin position="509"/>
        <end position="647"/>
    </location>
</feature>
<dbReference type="PANTHER" id="PTHR44757:SF2">
    <property type="entry name" value="BIOFILM ARCHITECTURE MAINTENANCE PROTEIN MBAA"/>
    <property type="match status" value="1"/>
</dbReference>
<dbReference type="PROSITE" id="PS50883">
    <property type="entry name" value="EAL"/>
    <property type="match status" value="1"/>
</dbReference>
<proteinExistence type="predicted"/>
<dbReference type="InterPro" id="IPR035965">
    <property type="entry name" value="PAS-like_dom_sf"/>
</dbReference>
<dbReference type="CDD" id="cd01949">
    <property type="entry name" value="GGDEF"/>
    <property type="match status" value="1"/>
</dbReference>
<dbReference type="SMART" id="SM00091">
    <property type="entry name" value="PAS"/>
    <property type="match status" value="1"/>
</dbReference>
<dbReference type="Gene3D" id="3.20.20.450">
    <property type="entry name" value="EAL domain"/>
    <property type="match status" value="1"/>
</dbReference>
<dbReference type="GO" id="GO:0071111">
    <property type="term" value="F:cyclic-guanylate-specific phosphodiesterase activity"/>
    <property type="evidence" value="ECO:0007669"/>
    <property type="project" value="UniProtKB-EC"/>
</dbReference>
<accession>A0A0D8HE88</accession>